<keyword evidence="4" id="KW-1185">Reference proteome</keyword>
<reference evidence="3 4" key="1">
    <citation type="submission" date="2020-04" db="EMBL/GenBank/DDBJ databases">
        <title>Marinomonas sp. M1K-6 isolated from the deep seawater of the Mariana Trench.</title>
        <authorList>
            <person name="Li Y."/>
        </authorList>
    </citation>
    <scope>NUCLEOTIDE SEQUENCE [LARGE SCALE GENOMIC DNA]</scope>
    <source>
        <strain evidence="3 4">M1K-6</strain>
    </source>
</reference>
<name>A0A847QXA3_9GAMM</name>
<comment type="similarity">
    <text evidence="1 2">Belongs to the ArsC family.</text>
</comment>
<dbReference type="InterPro" id="IPR036249">
    <property type="entry name" value="Thioredoxin-like_sf"/>
</dbReference>
<dbReference type="RefSeq" id="WP_168825760.1">
    <property type="nucleotide sequence ID" value="NZ_CP073013.1"/>
</dbReference>
<evidence type="ECO:0000313" key="4">
    <source>
        <dbReference type="Proteomes" id="UP000586067"/>
    </source>
</evidence>
<dbReference type="AlphaFoldDB" id="A0A847QXA3"/>
<dbReference type="InterPro" id="IPR006504">
    <property type="entry name" value="Tscrpt_reg_Spx/MgsR"/>
</dbReference>
<organism evidence="3 4">
    <name type="scientific">Marinomonas profundi</name>
    <dbReference type="NCBI Taxonomy" id="2726122"/>
    <lineage>
        <taxon>Bacteria</taxon>
        <taxon>Pseudomonadati</taxon>
        <taxon>Pseudomonadota</taxon>
        <taxon>Gammaproteobacteria</taxon>
        <taxon>Oceanospirillales</taxon>
        <taxon>Oceanospirillaceae</taxon>
        <taxon>Marinomonas</taxon>
    </lineage>
</organism>
<accession>A0A847QXA3</accession>
<evidence type="ECO:0000313" key="3">
    <source>
        <dbReference type="EMBL" id="NLQ18218.1"/>
    </source>
</evidence>
<dbReference type="NCBIfam" id="TIGR01617">
    <property type="entry name" value="arsC_related"/>
    <property type="match status" value="1"/>
</dbReference>
<gene>
    <name evidence="3" type="ORF">HGG82_11370</name>
</gene>
<proteinExistence type="inferred from homology"/>
<dbReference type="EMBL" id="JABAEK010000011">
    <property type="protein sequence ID" value="NLQ18218.1"/>
    <property type="molecule type" value="Genomic_DNA"/>
</dbReference>
<evidence type="ECO:0000256" key="1">
    <source>
        <dbReference type="ARBA" id="ARBA00007198"/>
    </source>
</evidence>
<dbReference type="InterPro" id="IPR006660">
    <property type="entry name" value="Arsenate_reductase-like"/>
</dbReference>
<dbReference type="SUPFAM" id="SSF52833">
    <property type="entry name" value="Thioredoxin-like"/>
    <property type="match status" value="1"/>
</dbReference>
<dbReference type="NCBIfam" id="NF008107">
    <property type="entry name" value="PRK10853.1"/>
    <property type="match status" value="1"/>
</dbReference>
<sequence>MITLFGIKNCDTMKKAFRWFDDNNLEYAFHDYKKAGLDEATAKTWVEKLGWENVINKRGTTWRKLEEETKRTMNNDNAIDIMISQPSIIKRPLLIIKQSMAEDVLYLGFNAEEYAQKLL</sequence>
<comment type="caution">
    <text evidence="3">The sequence shown here is derived from an EMBL/GenBank/DDBJ whole genome shotgun (WGS) entry which is preliminary data.</text>
</comment>
<dbReference type="PROSITE" id="PS51353">
    <property type="entry name" value="ARSC"/>
    <property type="match status" value="1"/>
</dbReference>
<dbReference type="CDD" id="cd03035">
    <property type="entry name" value="ArsC_Yffb"/>
    <property type="match status" value="1"/>
</dbReference>
<dbReference type="Gene3D" id="3.40.30.10">
    <property type="entry name" value="Glutaredoxin"/>
    <property type="match status" value="1"/>
</dbReference>
<dbReference type="Pfam" id="PF03960">
    <property type="entry name" value="ArsC"/>
    <property type="match status" value="1"/>
</dbReference>
<dbReference type="Proteomes" id="UP000586067">
    <property type="component" value="Unassembled WGS sequence"/>
</dbReference>
<dbReference type="PANTHER" id="PTHR30041:SF8">
    <property type="entry name" value="PROTEIN YFFB"/>
    <property type="match status" value="1"/>
</dbReference>
<evidence type="ECO:0000256" key="2">
    <source>
        <dbReference type="PROSITE-ProRule" id="PRU01282"/>
    </source>
</evidence>
<dbReference type="PANTHER" id="PTHR30041">
    <property type="entry name" value="ARSENATE REDUCTASE"/>
    <property type="match status" value="1"/>
</dbReference>
<protein>
    <submittedName>
        <fullName evidence="3">ArsC family reductase</fullName>
    </submittedName>
</protein>